<keyword evidence="6" id="KW-1185">Reference proteome</keyword>
<sequence>MDLQDTNKGEKAHNITTTVYKDLQLNFTQGLKAIWSSGKALHKSLEVTSQKAKAHYDAITILGQAASQSEGTVIGIGHALMQMAEIYKEIQNQVDENIAALKKDLCNPFEFILLDNGEKMEERLRKYTKEHVKLVSPYKKAASNLHKHRKKGKGGIQNPKEMQYYREATECKQRLDRFRLKHLKDALFEEKTCYLYAFERLITIAKNHALQAKKTHESLDLKLADWESLTQSKDLSKDAMKIIESIIDSPQDENADQNGKSDQNTDTLSSNSGSGSLSRSTKDPLPQIPLGADAGDKPKVRALYSHEGNDDNQLSFREDDILLLHGNKRDGWHYGQNIRTKQYGWFPISFTEALRRKNSLDPPTSSLTSSSMSKLSRSVADLTDSGEAPKHRLNFLYRNQGNEERSTMTLPHKKNVSSMPTAEIVSKPSYMPQGYSQFSSLPPPPPPPNLNTRPTSYSPYM</sequence>
<feature type="region of interest" description="Disordered" evidence="3">
    <location>
        <begin position="401"/>
        <end position="461"/>
    </location>
</feature>
<feature type="domain" description="SH3" evidence="4">
    <location>
        <begin position="295"/>
        <end position="356"/>
    </location>
</feature>
<evidence type="ECO:0000256" key="3">
    <source>
        <dbReference type="SAM" id="MobiDB-lite"/>
    </source>
</evidence>
<organism evidence="5 6">
    <name type="scientific">Bugula neritina</name>
    <name type="common">Brown bryozoan</name>
    <name type="synonym">Sertularia neritina</name>
    <dbReference type="NCBI Taxonomy" id="10212"/>
    <lineage>
        <taxon>Eukaryota</taxon>
        <taxon>Metazoa</taxon>
        <taxon>Spiralia</taxon>
        <taxon>Lophotrochozoa</taxon>
        <taxon>Bryozoa</taxon>
        <taxon>Gymnolaemata</taxon>
        <taxon>Cheilostomatida</taxon>
        <taxon>Flustrina</taxon>
        <taxon>Buguloidea</taxon>
        <taxon>Bugulidae</taxon>
        <taxon>Bugula</taxon>
    </lineage>
</organism>
<evidence type="ECO:0000313" key="5">
    <source>
        <dbReference type="EMBL" id="KAF6028207.1"/>
    </source>
</evidence>
<dbReference type="InterPro" id="IPR027267">
    <property type="entry name" value="AH/BAR_dom_sf"/>
</dbReference>
<dbReference type="SUPFAM" id="SSF103657">
    <property type="entry name" value="BAR/IMD domain-like"/>
    <property type="match status" value="1"/>
</dbReference>
<comment type="caution">
    <text evidence="5">The sequence shown here is derived from an EMBL/GenBank/DDBJ whole genome shotgun (WGS) entry which is preliminary data.</text>
</comment>
<dbReference type="EMBL" id="VXIV02001976">
    <property type="protein sequence ID" value="KAF6028207.1"/>
    <property type="molecule type" value="Genomic_DNA"/>
</dbReference>
<dbReference type="Gene3D" id="1.20.1270.60">
    <property type="entry name" value="Arfaptin homology (AH) domain/BAR domain"/>
    <property type="match status" value="1"/>
</dbReference>
<dbReference type="InterPro" id="IPR001452">
    <property type="entry name" value="SH3_domain"/>
</dbReference>
<accession>A0A7J7JQF6</accession>
<dbReference type="GO" id="GO:0030838">
    <property type="term" value="P:positive regulation of actin filament polymerization"/>
    <property type="evidence" value="ECO:0007669"/>
    <property type="project" value="TreeGrafter"/>
</dbReference>
<dbReference type="GO" id="GO:0005829">
    <property type="term" value="C:cytosol"/>
    <property type="evidence" value="ECO:0007669"/>
    <property type="project" value="TreeGrafter"/>
</dbReference>
<dbReference type="CDD" id="cd11779">
    <property type="entry name" value="SH3_Irsp53_BAIAP2L"/>
    <property type="match status" value="1"/>
</dbReference>
<evidence type="ECO:0000313" key="6">
    <source>
        <dbReference type="Proteomes" id="UP000593567"/>
    </source>
</evidence>
<keyword evidence="1 2" id="KW-0728">SH3 domain</keyword>
<dbReference type="GO" id="GO:0007009">
    <property type="term" value="P:plasma membrane organization"/>
    <property type="evidence" value="ECO:0007669"/>
    <property type="project" value="InterPro"/>
</dbReference>
<reference evidence="5" key="1">
    <citation type="submission" date="2020-06" db="EMBL/GenBank/DDBJ databases">
        <title>Draft genome of Bugula neritina, a colonial animal packing powerful symbionts and potential medicines.</title>
        <authorList>
            <person name="Rayko M."/>
        </authorList>
    </citation>
    <scope>NUCLEOTIDE SEQUENCE [LARGE SCALE GENOMIC DNA]</scope>
    <source>
        <strain evidence="5">Kwan_BN1</strain>
    </source>
</reference>
<evidence type="ECO:0000259" key="4">
    <source>
        <dbReference type="PROSITE" id="PS50002"/>
    </source>
</evidence>
<evidence type="ECO:0000256" key="1">
    <source>
        <dbReference type="ARBA" id="ARBA00022443"/>
    </source>
</evidence>
<dbReference type="Pfam" id="PF08397">
    <property type="entry name" value="IMD"/>
    <property type="match status" value="1"/>
</dbReference>
<dbReference type="Gene3D" id="2.30.30.40">
    <property type="entry name" value="SH3 Domains"/>
    <property type="match status" value="1"/>
</dbReference>
<dbReference type="GO" id="GO:0005654">
    <property type="term" value="C:nucleoplasm"/>
    <property type="evidence" value="ECO:0007669"/>
    <property type="project" value="TreeGrafter"/>
</dbReference>
<feature type="compositionally biased region" description="Low complexity" evidence="3">
    <location>
        <begin position="268"/>
        <end position="279"/>
    </location>
</feature>
<gene>
    <name evidence="5" type="ORF">EB796_013476</name>
</gene>
<dbReference type="PROSITE" id="PS50002">
    <property type="entry name" value="SH3"/>
    <property type="match status" value="1"/>
</dbReference>
<feature type="compositionally biased region" description="Polar residues" evidence="3">
    <location>
        <begin position="450"/>
        <end position="461"/>
    </location>
</feature>
<dbReference type="PANTHER" id="PTHR14206">
    <property type="entry name" value="BRAIN-SPECIFIC ANGIOGENESIS INHIBITOR 1-ASSOCIATED PROTEIN 2"/>
    <property type="match status" value="1"/>
</dbReference>
<dbReference type="PANTHER" id="PTHR14206:SF7">
    <property type="entry name" value="INSULIN RECEPTOR SUBSTRATE 53 KDA, ISOFORM A"/>
    <property type="match status" value="1"/>
</dbReference>
<dbReference type="GO" id="GO:0051017">
    <property type="term" value="P:actin filament bundle assembly"/>
    <property type="evidence" value="ECO:0007669"/>
    <property type="project" value="TreeGrafter"/>
</dbReference>
<dbReference type="SUPFAM" id="SSF50044">
    <property type="entry name" value="SH3-domain"/>
    <property type="match status" value="1"/>
</dbReference>
<dbReference type="AlphaFoldDB" id="A0A7J7JQF6"/>
<dbReference type="InterPro" id="IPR027681">
    <property type="entry name" value="IRSp53/IRTKS/Pinkbar"/>
</dbReference>
<dbReference type="SMART" id="SM00326">
    <property type="entry name" value="SH3"/>
    <property type="match status" value="1"/>
</dbReference>
<feature type="compositionally biased region" description="Polar residues" evidence="3">
    <location>
        <begin position="256"/>
        <end position="267"/>
    </location>
</feature>
<name>A0A7J7JQF6_BUGNE</name>
<dbReference type="OrthoDB" id="3800937at2759"/>
<proteinExistence type="predicted"/>
<dbReference type="InterPro" id="IPR013606">
    <property type="entry name" value="I-BAR_dom"/>
</dbReference>
<feature type="region of interest" description="Disordered" evidence="3">
    <location>
        <begin position="247"/>
        <end position="297"/>
    </location>
</feature>
<dbReference type="GO" id="GO:0051764">
    <property type="term" value="P:actin crosslink formation"/>
    <property type="evidence" value="ECO:0007669"/>
    <property type="project" value="TreeGrafter"/>
</dbReference>
<protein>
    <recommendedName>
        <fullName evidence="4">SH3 domain-containing protein</fullName>
    </recommendedName>
</protein>
<dbReference type="Pfam" id="PF00018">
    <property type="entry name" value="SH3_1"/>
    <property type="match status" value="1"/>
</dbReference>
<dbReference type="InterPro" id="IPR036028">
    <property type="entry name" value="SH3-like_dom_sf"/>
</dbReference>
<evidence type="ECO:0000256" key="2">
    <source>
        <dbReference type="PROSITE-ProRule" id="PRU00192"/>
    </source>
</evidence>
<dbReference type="Proteomes" id="UP000593567">
    <property type="component" value="Unassembled WGS sequence"/>
</dbReference>